<evidence type="ECO:0000313" key="1">
    <source>
        <dbReference type="EMBL" id="VAX01762.1"/>
    </source>
</evidence>
<reference evidence="1" key="1">
    <citation type="submission" date="2018-06" db="EMBL/GenBank/DDBJ databases">
        <authorList>
            <person name="Zhirakovskaya E."/>
        </authorList>
    </citation>
    <scope>NUCLEOTIDE SEQUENCE</scope>
</reference>
<dbReference type="Gene3D" id="3.40.50.1820">
    <property type="entry name" value="alpha/beta hydrolase"/>
    <property type="match status" value="1"/>
</dbReference>
<dbReference type="AlphaFoldDB" id="A0A3B1AD06"/>
<organism evidence="1">
    <name type="scientific">hydrothermal vent metagenome</name>
    <dbReference type="NCBI Taxonomy" id="652676"/>
    <lineage>
        <taxon>unclassified sequences</taxon>
        <taxon>metagenomes</taxon>
        <taxon>ecological metagenomes</taxon>
    </lineage>
</organism>
<protein>
    <submittedName>
        <fullName evidence="1">Uncharacterized protein</fullName>
    </submittedName>
</protein>
<sequence>MSANESSKLIIGVHGLANKPEEKILAEWWEKSMIEGLQKNSRLSVTSLDFLSVHWADFMYPNPDPKPDAYREAKSGNLKYYKDGWLDYIRSRVLDVGGDFLDFIKDKLEMDKTAEKVLKKKLPDLYRYYKEEAIRKELRGRLTKAIIDNRDKRLMLVAHSMGSIIAYDVLRELGRDNPNLSVEHFVTIGSPLGLPHVKHMILKESPIIRTPSIVKKWTNFADRRDPVALDIHLRDDYEENYAGVKVKDDLVMNDWGDINHKSYGYLRTPEFSDVLKTFI</sequence>
<dbReference type="EMBL" id="UOFU01000240">
    <property type="protein sequence ID" value="VAX01762.1"/>
    <property type="molecule type" value="Genomic_DNA"/>
</dbReference>
<name>A0A3B1AD06_9ZZZZ</name>
<proteinExistence type="predicted"/>
<dbReference type="SUPFAM" id="SSF53474">
    <property type="entry name" value="alpha/beta-Hydrolases"/>
    <property type="match status" value="1"/>
</dbReference>
<dbReference type="InterPro" id="IPR029058">
    <property type="entry name" value="AB_hydrolase_fold"/>
</dbReference>
<accession>A0A3B1AD06</accession>
<gene>
    <name evidence="1" type="ORF">MNBD_GAMMA20-2273</name>
</gene>